<dbReference type="EMBL" id="CP130144">
    <property type="protein sequence ID" value="WNZ48307.1"/>
    <property type="molecule type" value="Genomic_DNA"/>
</dbReference>
<gene>
    <name evidence="5" type="ORF">Q2T42_10760</name>
</gene>
<dbReference type="Pfam" id="PF00072">
    <property type="entry name" value="Response_reg"/>
    <property type="match status" value="1"/>
</dbReference>
<dbReference type="InterPro" id="IPR025497">
    <property type="entry name" value="PatA-like_N"/>
</dbReference>
<dbReference type="InterPro" id="IPR024186">
    <property type="entry name" value="Sig_transdc_resp-reg_PatA"/>
</dbReference>
<feature type="domain" description="Response regulatory" evidence="4">
    <location>
        <begin position="234"/>
        <end position="350"/>
    </location>
</feature>
<reference evidence="5" key="2">
    <citation type="submission" date="2023-07" db="EMBL/GenBank/DDBJ databases">
        <authorList>
            <person name="Bai X.-H."/>
            <person name="Wang H.-H."/>
            <person name="Wang J."/>
            <person name="Ma M.-Y."/>
            <person name="Hu H.-H."/>
            <person name="Song Z.-L."/>
            <person name="Ma H.-G."/>
            <person name="Fan Y."/>
            <person name="Du C.-Y."/>
            <person name="Xu J.-C."/>
        </authorList>
    </citation>
    <scope>NUCLEOTIDE SEQUENCE</scope>
    <source>
        <strain evidence="5">CZ1</strain>
    </source>
</reference>
<evidence type="ECO:0000256" key="3">
    <source>
        <dbReference type="SAM" id="MobiDB-lite"/>
    </source>
</evidence>
<dbReference type="InterPro" id="IPR011006">
    <property type="entry name" value="CheY-like_superfamily"/>
</dbReference>
<dbReference type="PANTHER" id="PTHR44591">
    <property type="entry name" value="STRESS RESPONSE REGULATOR PROTEIN 1"/>
    <property type="match status" value="1"/>
</dbReference>
<organism evidence="5">
    <name type="scientific">Leptolyngbya boryana CZ1</name>
    <dbReference type="NCBI Taxonomy" id="3060204"/>
    <lineage>
        <taxon>Bacteria</taxon>
        <taxon>Bacillati</taxon>
        <taxon>Cyanobacteriota</taxon>
        <taxon>Cyanophyceae</taxon>
        <taxon>Leptolyngbyales</taxon>
        <taxon>Leptolyngbyaceae</taxon>
        <taxon>Leptolyngbya group</taxon>
        <taxon>Leptolyngbya</taxon>
    </lineage>
</organism>
<dbReference type="PROSITE" id="PS50110">
    <property type="entry name" value="RESPONSE_REGULATORY"/>
    <property type="match status" value="1"/>
</dbReference>
<evidence type="ECO:0000256" key="2">
    <source>
        <dbReference type="PROSITE-ProRule" id="PRU00169"/>
    </source>
</evidence>
<reference evidence="5" key="1">
    <citation type="journal article" date="2023" name="Plants (Basel)">
        <title>Genomic Analysis of Leptolyngbya boryana CZ1 Reveals Efficient Carbon Fixation Modules.</title>
        <authorList>
            <person name="Bai X."/>
            <person name="Wang H."/>
            <person name="Cheng W."/>
            <person name="Wang J."/>
            <person name="Ma M."/>
            <person name="Hu H."/>
            <person name="Song Z."/>
            <person name="Ma H."/>
            <person name="Fan Y."/>
            <person name="Du C."/>
            <person name="Xu J."/>
        </authorList>
    </citation>
    <scope>NUCLEOTIDE SEQUENCE</scope>
    <source>
        <strain evidence="5">CZ1</strain>
    </source>
</reference>
<accession>A0AA97ASD6</accession>
<proteinExistence type="predicted"/>
<dbReference type="GO" id="GO:0000160">
    <property type="term" value="P:phosphorelay signal transduction system"/>
    <property type="evidence" value="ECO:0007669"/>
    <property type="project" value="InterPro"/>
</dbReference>
<dbReference type="Gene3D" id="3.40.50.2300">
    <property type="match status" value="1"/>
</dbReference>
<evidence type="ECO:0000313" key="5">
    <source>
        <dbReference type="EMBL" id="WNZ48307.1"/>
    </source>
</evidence>
<dbReference type="AlphaFoldDB" id="A0AA97ASD6"/>
<dbReference type="SUPFAM" id="SSF52172">
    <property type="entry name" value="CheY-like"/>
    <property type="match status" value="1"/>
</dbReference>
<feature type="region of interest" description="Disordered" evidence="3">
    <location>
        <begin position="170"/>
        <end position="224"/>
    </location>
</feature>
<dbReference type="Pfam" id="PF14332">
    <property type="entry name" value="DUF4388"/>
    <property type="match status" value="1"/>
</dbReference>
<name>A0AA97ASD6_LEPBY</name>
<dbReference type="SMART" id="SM00448">
    <property type="entry name" value="REC"/>
    <property type="match status" value="1"/>
</dbReference>
<dbReference type="PANTHER" id="PTHR44591:SF3">
    <property type="entry name" value="RESPONSE REGULATORY DOMAIN-CONTAINING PROTEIN"/>
    <property type="match status" value="1"/>
</dbReference>
<dbReference type="InterPro" id="IPR001789">
    <property type="entry name" value="Sig_transdc_resp-reg_receiver"/>
</dbReference>
<dbReference type="PIRSF" id="PIRSF005897">
    <property type="entry name" value="RR_PatA"/>
    <property type="match status" value="1"/>
</dbReference>
<evidence type="ECO:0000259" key="4">
    <source>
        <dbReference type="PROSITE" id="PS50110"/>
    </source>
</evidence>
<evidence type="ECO:0000256" key="1">
    <source>
        <dbReference type="ARBA" id="ARBA00022553"/>
    </source>
</evidence>
<protein>
    <submittedName>
        <fullName evidence="5">Response regulator</fullName>
    </submittedName>
</protein>
<dbReference type="InterPro" id="IPR050595">
    <property type="entry name" value="Bact_response_regulator"/>
</dbReference>
<keyword evidence="1 2" id="KW-0597">Phosphoprotein</keyword>
<feature type="modified residue" description="4-aspartylphosphate" evidence="2">
    <location>
        <position position="283"/>
    </location>
</feature>
<feature type="compositionally biased region" description="Low complexity" evidence="3">
    <location>
        <begin position="197"/>
        <end position="217"/>
    </location>
</feature>
<sequence length="351" mass="38605">MVSHRPFQRLQPLSLLAQLISRRVDGCLQIVSGSVSWLLYLDEGTLAFATNSIQPFERLNRALDQLSDRVPSLTRFDRAQLRQFETVAGTYPATSADYQAIAWLIGQGLIDRSQAIELIELLAIEVIKPFLSVTEGIYEVIAKPNFLHYPNLCQLDLRPIVERCHSDLKSHSPTIPKAASPDVSIPLPSPVSSAPSTRPLTFTTPQPTQTPDITVPTGSASPHSATATARDQYKIACIDDSPTVLQAISTFLNDSSVSVIMINDPVKALMQVVRSKPDIILLDVGMPNLDGYELCSLLRRHPSFKLTPIIMVTGHTGFIDRAKAKIAGASGYLTKPFTQAELVKTVFRYLE</sequence>
<dbReference type="RefSeq" id="WP_316428622.1">
    <property type="nucleotide sequence ID" value="NZ_CP130144.1"/>
</dbReference>